<organism evidence="1 2">
    <name type="scientific">Hyalomma asiaticum</name>
    <name type="common">Tick</name>
    <dbReference type="NCBI Taxonomy" id="266040"/>
    <lineage>
        <taxon>Eukaryota</taxon>
        <taxon>Metazoa</taxon>
        <taxon>Ecdysozoa</taxon>
        <taxon>Arthropoda</taxon>
        <taxon>Chelicerata</taxon>
        <taxon>Arachnida</taxon>
        <taxon>Acari</taxon>
        <taxon>Parasitiformes</taxon>
        <taxon>Ixodida</taxon>
        <taxon>Ixodoidea</taxon>
        <taxon>Ixodidae</taxon>
        <taxon>Hyalomminae</taxon>
        <taxon>Hyalomma</taxon>
    </lineage>
</organism>
<protein>
    <submittedName>
        <fullName evidence="1">Uncharacterized protein</fullName>
    </submittedName>
</protein>
<gene>
    <name evidence="1" type="ORF">HPB50_026691</name>
</gene>
<comment type="caution">
    <text evidence="1">The sequence shown here is derived from an EMBL/GenBank/DDBJ whole genome shotgun (WGS) entry which is preliminary data.</text>
</comment>
<name>A0ACB7TP88_HYAAI</name>
<keyword evidence="2" id="KW-1185">Reference proteome</keyword>
<reference evidence="1" key="1">
    <citation type="submission" date="2020-05" db="EMBL/GenBank/DDBJ databases">
        <title>Large-scale comparative analyses of tick genomes elucidate their genetic diversity and vector capacities.</title>
        <authorList>
            <person name="Jia N."/>
            <person name="Wang J."/>
            <person name="Shi W."/>
            <person name="Du L."/>
            <person name="Sun Y."/>
            <person name="Zhan W."/>
            <person name="Jiang J."/>
            <person name="Wang Q."/>
            <person name="Zhang B."/>
            <person name="Ji P."/>
            <person name="Sakyi L.B."/>
            <person name="Cui X."/>
            <person name="Yuan T."/>
            <person name="Jiang B."/>
            <person name="Yang W."/>
            <person name="Lam T.T.-Y."/>
            <person name="Chang Q."/>
            <person name="Ding S."/>
            <person name="Wang X."/>
            <person name="Zhu J."/>
            <person name="Ruan X."/>
            <person name="Zhao L."/>
            <person name="Wei J."/>
            <person name="Que T."/>
            <person name="Du C."/>
            <person name="Cheng J."/>
            <person name="Dai P."/>
            <person name="Han X."/>
            <person name="Huang E."/>
            <person name="Gao Y."/>
            <person name="Liu J."/>
            <person name="Shao H."/>
            <person name="Ye R."/>
            <person name="Li L."/>
            <person name="Wei W."/>
            <person name="Wang X."/>
            <person name="Wang C."/>
            <person name="Yang T."/>
            <person name="Huo Q."/>
            <person name="Li W."/>
            <person name="Guo W."/>
            <person name="Chen H."/>
            <person name="Zhou L."/>
            <person name="Ni X."/>
            <person name="Tian J."/>
            <person name="Zhou Y."/>
            <person name="Sheng Y."/>
            <person name="Liu T."/>
            <person name="Pan Y."/>
            <person name="Xia L."/>
            <person name="Li J."/>
            <person name="Zhao F."/>
            <person name="Cao W."/>
        </authorList>
    </citation>
    <scope>NUCLEOTIDE SEQUENCE</scope>
    <source>
        <strain evidence="1">Hyas-2018</strain>
    </source>
</reference>
<accession>A0ACB7TP88</accession>
<evidence type="ECO:0000313" key="1">
    <source>
        <dbReference type="EMBL" id="KAH6948883.1"/>
    </source>
</evidence>
<evidence type="ECO:0000313" key="2">
    <source>
        <dbReference type="Proteomes" id="UP000821845"/>
    </source>
</evidence>
<dbReference type="EMBL" id="CM023481">
    <property type="protein sequence ID" value="KAH6948883.1"/>
    <property type="molecule type" value="Genomic_DNA"/>
</dbReference>
<sequence length="186" mass="20748">MVTCSVVGCSNHSDSRGRKEQPTNTGYSEYRKLLKNAQREPSKGLVGAHKTGQLERREPQRSCVWIALRDIRIQTAPSPPLGYGFKHASAARHERAEKRRHETRRAQAEERRAQADVVNAADAATVPALQMDAADAPSSPRPAEAADERASVQMDMTVSNIEALEKECVHLNKPSTLRELKKNNWR</sequence>
<dbReference type="Proteomes" id="UP000821845">
    <property type="component" value="Chromosome 1"/>
</dbReference>
<proteinExistence type="predicted"/>